<dbReference type="GO" id="GO:0046782">
    <property type="term" value="P:regulation of viral transcription"/>
    <property type="evidence" value="ECO:0007669"/>
    <property type="project" value="InterPro"/>
</dbReference>
<sequence length="380" mass="45817">MSFKVKIDAKKSENNIQNIKETQTLDKKHKEIIKNFKNQKDNIIINAEELLELENKITEMDKLRDKFTIDDLNIRAKLLNQKDELETMQKNVNNNFNEMDYYDKTGDLIMQYYELRDNDTNIKESKNILEYLGKKKADISIKDVNRSELFNKYWKRIEGVRLNLDDGTKRIKYCIECNLEKILDYSISSYVCQCCGDVEEIILDEDRQIKDYSPYRRINHFREWLNQFQAKQSPEIPEEVYQGIIIELNKNRISNYNELNKKKMKLILKKLGYNSYYEHIHYIINKLSNLPPPKITRDMEKIFIKMFTKIEGPWELYKQPGRKNFLSYSYVLYKFCELLELDHLLECFTLHKDPNKLMENDDIWKKICQSLNWEFICSFK</sequence>
<name>A0A6C0D7T6_9ZZZZ</name>
<accession>A0A6C0D7T6</accession>
<evidence type="ECO:0000313" key="2">
    <source>
        <dbReference type="EMBL" id="QHT13106.1"/>
    </source>
</evidence>
<dbReference type="Pfam" id="PF04947">
    <property type="entry name" value="Pox_VLTF3"/>
    <property type="match status" value="1"/>
</dbReference>
<reference evidence="2" key="1">
    <citation type="journal article" date="2020" name="Nature">
        <title>Giant virus diversity and host interactions through global metagenomics.</title>
        <authorList>
            <person name="Schulz F."/>
            <person name="Roux S."/>
            <person name="Paez-Espino D."/>
            <person name="Jungbluth S."/>
            <person name="Walsh D.A."/>
            <person name="Denef V.J."/>
            <person name="McMahon K.D."/>
            <person name="Konstantinidis K.T."/>
            <person name="Eloe-Fadrosh E.A."/>
            <person name="Kyrpides N.C."/>
            <person name="Woyke T."/>
        </authorList>
    </citation>
    <scope>NUCLEOTIDE SEQUENCE</scope>
    <source>
        <strain evidence="2">GVMAG-M-3300023174-131</strain>
    </source>
</reference>
<keyword evidence="1" id="KW-0175">Coiled coil</keyword>
<protein>
    <submittedName>
        <fullName evidence="2">Uncharacterized protein</fullName>
    </submittedName>
</protein>
<proteinExistence type="predicted"/>
<evidence type="ECO:0000256" key="1">
    <source>
        <dbReference type="SAM" id="Coils"/>
    </source>
</evidence>
<dbReference type="AlphaFoldDB" id="A0A6C0D7T6"/>
<dbReference type="InterPro" id="IPR007031">
    <property type="entry name" value="Poxvirus_VLTF3"/>
</dbReference>
<organism evidence="2">
    <name type="scientific">viral metagenome</name>
    <dbReference type="NCBI Taxonomy" id="1070528"/>
    <lineage>
        <taxon>unclassified sequences</taxon>
        <taxon>metagenomes</taxon>
        <taxon>organismal metagenomes</taxon>
    </lineage>
</organism>
<dbReference type="EMBL" id="MN739563">
    <property type="protein sequence ID" value="QHT13106.1"/>
    <property type="molecule type" value="Genomic_DNA"/>
</dbReference>
<feature type="coiled-coil region" evidence="1">
    <location>
        <begin position="33"/>
        <end position="95"/>
    </location>
</feature>